<protein>
    <submittedName>
        <fullName evidence="1">Uncharacterized protein</fullName>
    </submittedName>
</protein>
<organism evidence="1">
    <name type="scientific">viral metagenome</name>
    <dbReference type="NCBI Taxonomy" id="1070528"/>
    <lineage>
        <taxon>unclassified sequences</taxon>
        <taxon>metagenomes</taxon>
        <taxon>organismal metagenomes</taxon>
    </lineage>
</organism>
<proteinExistence type="predicted"/>
<dbReference type="AlphaFoldDB" id="A0A6C0JWA9"/>
<reference evidence="1" key="1">
    <citation type="journal article" date="2020" name="Nature">
        <title>Giant virus diversity and host interactions through global metagenomics.</title>
        <authorList>
            <person name="Schulz F."/>
            <person name="Roux S."/>
            <person name="Paez-Espino D."/>
            <person name="Jungbluth S."/>
            <person name="Walsh D.A."/>
            <person name="Denef V.J."/>
            <person name="McMahon K.D."/>
            <person name="Konstantinidis K.T."/>
            <person name="Eloe-Fadrosh E.A."/>
            <person name="Kyrpides N.C."/>
            <person name="Woyke T."/>
        </authorList>
    </citation>
    <scope>NUCLEOTIDE SEQUENCE</scope>
    <source>
        <strain evidence="1">GVMAG-S-1101164-67</strain>
    </source>
</reference>
<accession>A0A6C0JWA9</accession>
<name>A0A6C0JWA9_9ZZZZ</name>
<evidence type="ECO:0000313" key="1">
    <source>
        <dbReference type="EMBL" id="QHU10035.1"/>
    </source>
</evidence>
<dbReference type="EMBL" id="MN740749">
    <property type="protein sequence ID" value="QHU10035.1"/>
    <property type="molecule type" value="Genomic_DNA"/>
</dbReference>
<sequence length="275" mass="32145">MSSVVYQTFYPYNKFDDIKTISNLNKLMLTKEVLGKLFPNEYNNPITMNCLNETSVKSYPAQRKLSQFIVPDKMDTLFWCIYISYYGEEKYLAIGNKYGNAEIAEKQKIMEALKSNKNALKNLNRKITIGLYQEIMSDLMTNAKTSLLSLVALSVYYKKNIILLNSINKTFLEYRYDDSSIANNNTESGELGSWLILKYTENKKYGFYIEEREYISDILAEYIYIQWPDKPLKGISTYKIGELCEIASKIPELNKETKLRKPDLYGKIWNHLLWI</sequence>